<reference evidence="3" key="2">
    <citation type="submission" date="2020-09" db="EMBL/GenBank/DDBJ databases">
        <authorList>
            <person name="Sun Q."/>
            <person name="Zhou Y."/>
        </authorList>
    </citation>
    <scope>NUCLEOTIDE SEQUENCE</scope>
    <source>
        <strain evidence="3">CGMCC 1.12827</strain>
    </source>
</reference>
<evidence type="ECO:0000313" key="4">
    <source>
        <dbReference type="Proteomes" id="UP000621454"/>
    </source>
</evidence>
<dbReference type="SMART" id="SM00507">
    <property type="entry name" value="HNHc"/>
    <property type="match status" value="1"/>
</dbReference>
<name>A0A916WST3_9ACTN</name>
<feature type="region of interest" description="Disordered" evidence="1">
    <location>
        <begin position="144"/>
        <end position="168"/>
    </location>
</feature>
<protein>
    <submittedName>
        <fullName evidence="3">HNH endonuclease</fullName>
    </submittedName>
</protein>
<feature type="domain" description="HNH nuclease" evidence="2">
    <location>
        <begin position="309"/>
        <end position="359"/>
    </location>
</feature>
<accession>A0A916WST3</accession>
<keyword evidence="3" id="KW-0255">Endonuclease</keyword>
<dbReference type="GO" id="GO:0003676">
    <property type="term" value="F:nucleic acid binding"/>
    <property type="evidence" value="ECO:0007669"/>
    <property type="project" value="InterPro"/>
</dbReference>
<evidence type="ECO:0000256" key="1">
    <source>
        <dbReference type="SAM" id="MobiDB-lite"/>
    </source>
</evidence>
<dbReference type="Pfam" id="PF01844">
    <property type="entry name" value="HNH"/>
    <property type="match status" value="1"/>
</dbReference>
<feature type="compositionally biased region" description="Basic and acidic residues" evidence="1">
    <location>
        <begin position="144"/>
        <end position="159"/>
    </location>
</feature>
<dbReference type="EMBL" id="BMGC01000011">
    <property type="protein sequence ID" value="GGB31328.1"/>
    <property type="molecule type" value="Genomic_DNA"/>
</dbReference>
<sequence>MAPESLLDVSTLRDDSDAALLARMRALVELLNTVTHALVSCVREAESRRWAKKRGERLPTLLRILGVAPAVAARIVYLAQRIESIPKAARDFGDGRLSLEHTEAVARGLDVITSRAVEPVSEPERATRELSLLAQAISGATPREIRDKAREISNSRDSDTGAGGVPVAEDTTLNSLEITSDDLGRVIMRADLDVVAGAQLGSAIDALIRPRAEINGLPEPRSKSRLRADALALLVHRAGESAGGLPRRAQMLVTVSADRPDTSRLSWMGPITARLASRVACDADIAVAGLDGSGVPLTLGRRQRLFTDHQRTALLARDGGCIKCGDQGSWVHAHHVEYWSRGGETNVSSGAILCPPCHVDVHDNGWEIVMGIDGHPWLRPPASVDPQRELIRSHHRRTMTLDTAA</sequence>
<proteinExistence type="predicted"/>
<organism evidence="3 4">
    <name type="scientific">Gordonia jinhuaensis</name>
    <dbReference type="NCBI Taxonomy" id="1517702"/>
    <lineage>
        <taxon>Bacteria</taxon>
        <taxon>Bacillati</taxon>
        <taxon>Actinomycetota</taxon>
        <taxon>Actinomycetes</taxon>
        <taxon>Mycobacteriales</taxon>
        <taxon>Gordoniaceae</taxon>
        <taxon>Gordonia</taxon>
    </lineage>
</organism>
<evidence type="ECO:0000259" key="2">
    <source>
        <dbReference type="SMART" id="SM00507"/>
    </source>
</evidence>
<dbReference type="RefSeq" id="WP_188586404.1">
    <property type="nucleotide sequence ID" value="NZ_BMGC01000011.1"/>
</dbReference>
<dbReference type="GO" id="GO:0004519">
    <property type="term" value="F:endonuclease activity"/>
    <property type="evidence" value="ECO:0007669"/>
    <property type="project" value="UniProtKB-KW"/>
</dbReference>
<reference evidence="3" key="1">
    <citation type="journal article" date="2014" name="Int. J. Syst. Evol. Microbiol.">
        <title>Complete genome sequence of Corynebacterium casei LMG S-19264T (=DSM 44701T), isolated from a smear-ripened cheese.</title>
        <authorList>
            <consortium name="US DOE Joint Genome Institute (JGI-PGF)"/>
            <person name="Walter F."/>
            <person name="Albersmeier A."/>
            <person name="Kalinowski J."/>
            <person name="Ruckert C."/>
        </authorList>
    </citation>
    <scope>NUCLEOTIDE SEQUENCE</scope>
    <source>
        <strain evidence="3">CGMCC 1.12827</strain>
    </source>
</reference>
<comment type="caution">
    <text evidence="3">The sequence shown here is derived from an EMBL/GenBank/DDBJ whole genome shotgun (WGS) entry which is preliminary data.</text>
</comment>
<gene>
    <name evidence="3" type="ORF">GCM10011489_19410</name>
</gene>
<evidence type="ECO:0000313" key="3">
    <source>
        <dbReference type="EMBL" id="GGB31328.1"/>
    </source>
</evidence>
<keyword evidence="4" id="KW-1185">Reference proteome</keyword>
<dbReference type="Proteomes" id="UP000621454">
    <property type="component" value="Unassembled WGS sequence"/>
</dbReference>
<keyword evidence="3" id="KW-0378">Hydrolase</keyword>
<dbReference type="CDD" id="cd00085">
    <property type="entry name" value="HNHc"/>
    <property type="match status" value="1"/>
</dbReference>
<dbReference type="InterPro" id="IPR003615">
    <property type="entry name" value="HNH_nuc"/>
</dbReference>
<keyword evidence="3" id="KW-0540">Nuclease</keyword>
<dbReference type="InterPro" id="IPR002711">
    <property type="entry name" value="HNH"/>
</dbReference>
<dbReference type="GO" id="GO:0008270">
    <property type="term" value="F:zinc ion binding"/>
    <property type="evidence" value="ECO:0007669"/>
    <property type="project" value="InterPro"/>
</dbReference>
<dbReference type="Gene3D" id="1.10.30.50">
    <property type="match status" value="1"/>
</dbReference>
<dbReference type="AlphaFoldDB" id="A0A916WST3"/>